<dbReference type="PANTHER" id="PTHR31793:SF37">
    <property type="entry name" value="ACYL-COA THIOESTER HYDROLASE YBGC"/>
    <property type="match status" value="1"/>
</dbReference>
<dbReference type="PIRSF" id="PIRSF003230">
    <property type="entry name" value="YbgC"/>
    <property type="match status" value="1"/>
</dbReference>
<evidence type="ECO:0000313" key="3">
    <source>
        <dbReference type="EMBL" id="ASR51674.1"/>
    </source>
</evidence>
<dbReference type="RefSeq" id="WP_425456391.1">
    <property type="nucleotide sequence ID" value="NZ_CP020083.1"/>
</dbReference>
<dbReference type="InterPro" id="IPR029069">
    <property type="entry name" value="HotDog_dom_sf"/>
</dbReference>
<comment type="similarity">
    <text evidence="1">Belongs to the 4-hydroxybenzoyl-CoA thioesterase family.</text>
</comment>
<organism evidence="3 4">
    <name type="scientific">Blastomonas fulva</name>
    <dbReference type="NCBI Taxonomy" id="1550728"/>
    <lineage>
        <taxon>Bacteria</taxon>
        <taxon>Pseudomonadati</taxon>
        <taxon>Pseudomonadota</taxon>
        <taxon>Alphaproteobacteria</taxon>
        <taxon>Sphingomonadales</taxon>
        <taxon>Sphingomonadaceae</taxon>
        <taxon>Blastomonas</taxon>
    </lineage>
</organism>
<protein>
    <submittedName>
        <fullName evidence="3">Thioesterase</fullName>
    </submittedName>
</protein>
<dbReference type="PANTHER" id="PTHR31793">
    <property type="entry name" value="4-HYDROXYBENZOYL-COA THIOESTERASE FAMILY MEMBER"/>
    <property type="match status" value="1"/>
</dbReference>
<dbReference type="InterPro" id="IPR006684">
    <property type="entry name" value="YbgC/YbaW"/>
</dbReference>
<keyword evidence="2" id="KW-0378">Hydrolase</keyword>
<dbReference type="PROSITE" id="PS01328">
    <property type="entry name" value="4HBCOA_THIOESTERASE"/>
    <property type="match status" value="1"/>
</dbReference>
<dbReference type="Proteomes" id="UP000258016">
    <property type="component" value="Chromosome"/>
</dbReference>
<dbReference type="Pfam" id="PF13279">
    <property type="entry name" value="4HBT_2"/>
    <property type="match status" value="1"/>
</dbReference>
<dbReference type="SUPFAM" id="SSF54637">
    <property type="entry name" value="Thioesterase/thiol ester dehydrase-isomerase"/>
    <property type="match status" value="1"/>
</dbReference>
<dbReference type="InterPro" id="IPR008272">
    <property type="entry name" value="HB-CoA_thioesterase_AS"/>
</dbReference>
<sequence>MVMIPPDIIPFNGRFEGQTHYFACRVYFEDTDFSGIVYHANYLRYMERARSDMLRCLAVDQRGTHDAGGGVFAVADMHLRFVRPAKMDDDLVVMSQITRLRAAACIIHQRVIRRGQSVTDSIETLLEADVTAAFINPEGRPIRQPRAWVDAFSAILDPDQKDRPRL</sequence>
<dbReference type="EMBL" id="CP020083">
    <property type="protein sequence ID" value="ASR51674.1"/>
    <property type="molecule type" value="Genomic_DNA"/>
</dbReference>
<dbReference type="GeneID" id="303485811"/>
<dbReference type="CDD" id="cd00586">
    <property type="entry name" value="4HBT"/>
    <property type="match status" value="1"/>
</dbReference>
<evidence type="ECO:0000313" key="4">
    <source>
        <dbReference type="Proteomes" id="UP000258016"/>
    </source>
</evidence>
<evidence type="ECO:0000256" key="2">
    <source>
        <dbReference type="ARBA" id="ARBA00022801"/>
    </source>
</evidence>
<accession>A0ABN5B841</accession>
<dbReference type="NCBIfam" id="TIGR00051">
    <property type="entry name" value="YbgC/FadM family acyl-CoA thioesterase"/>
    <property type="match status" value="1"/>
</dbReference>
<dbReference type="InterPro" id="IPR050563">
    <property type="entry name" value="4-hydroxybenzoyl-CoA_TE"/>
</dbReference>
<evidence type="ECO:0000256" key="1">
    <source>
        <dbReference type="ARBA" id="ARBA00005953"/>
    </source>
</evidence>
<keyword evidence="4" id="KW-1185">Reference proteome</keyword>
<name>A0ABN5B841_9SPHN</name>
<proteinExistence type="inferred from homology"/>
<reference evidence="3 4" key="1">
    <citation type="submission" date="2017-03" db="EMBL/GenBank/DDBJ databases">
        <title>Complete genome sequence of Blastomonas fulva degrading microcsystin LR.</title>
        <authorList>
            <person name="Lee H.-g."/>
            <person name="Jin L."/>
            <person name="oh H.-M."/>
        </authorList>
    </citation>
    <scope>NUCLEOTIDE SEQUENCE [LARGE SCALE GENOMIC DNA]</scope>
    <source>
        <strain evidence="3 4">T2</strain>
    </source>
</reference>
<dbReference type="Gene3D" id="3.10.129.10">
    <property type="entry name" value="Hotdog Thioesterase"/>
    <property type="match status" value="1"/>
</dbReference>
<gene>
    <name evidence="3" type="ORF">B5J99_09545</name>
</gene>